<dbReference type="OMA" id="ANTHCAF"/>
<dbReference type="PANTHER" id="PTHR33116">
    <property type="entry name" value="REVERSE TRANSCRIPTASE ZINC-BINDING DOMAIN-CONTAINING PROTEIN-RELATED-RELATED"/>
    <property type="match status" value="1"/>
</dbReference>
<accession>A0A151RNM9</accession>
<dbReference type="AlphaFoldDB" id="A0A151RNM9"/>
<feature type="domain" description="Reverse transcriptase" evidence="1">
    <location>
        <begin position="98"/>
        <end position="241"/>
    </location>
</feature>
<dbReference type="Pfam" id="PF00078">
    <property type="entry name" value="RVT_1"/>
    <property type="match status" value="1"/>
</dbReference>
<name>A0A151RNM9_CAJCA</name>
<protein>
    <submittedName>
        <fullName evidence="2">Ribonuclease H protein At1g65750 family</fullName>
    </submittedName>
</protein>
<gene>
    <name evidence="2" type="ORF">KK1_034404</name>
</gene>
<evidence type="ECO:0000313" key="2">
    <source>
        <dbReference type="EMBL" id="KYP44138.1"/>
    </source>
</evidence>
<dbReference type="Proteomes" id="UP000075243">
    <property type="component" value="Unassembled WGS sequence"/>
</dbReference>
<reference evidence="2" key="1">
    <citation type="journal article" date="2012" name="Nat. Biotechnol.">
        <title>Draft genome sequence of pigeonpea (Cajanus cajan), an orphan legume crop of resource-poor farmers.</title>
        <authorList>
            <person name="Varshney R.K."/>
            <person name="Chen W."/>
            <person name="Li Y."/>
            <person name="Bharti A.K."/>
            <person name="Saxena R.K."/>
            <person name="Schlueter J.A."/>
            <person name="Donoghue M.T."/>
            <person name="Azam S."/>
            <person name="Fan G."/>
            <person name="Whaley A.M."/>
            <person name="Farmer A.D."/>
            <person name="Sheridan J."/>
            <person name="Iwata A."/>
            <person name="Tuteja R."/>
            <person name="Penmetsa R.V."/>
            <person name="Wu W."/>
            <person name="Upadhyaya H.D."/>
            <person name="Yang S.P."/>
            <person name="Shah T."/>
            <person name="Saxena K.B."/>
            <person name="Michael T."/>
            <person name="McCombie W.R."/>
            <person name="Yang B."/>
            <person name="Zhang G."/>
            <person name="Yang H."/>
            <person name="Wang J."/>
            <person name="Spillane C."/>
            <person name="Cook D.R."/>
            <person name="May G.D."/>
            <person name="Xu X."/>
            <person name="Jackson S.A."/>
        </authorList>
    </citation>
    <scope>NUCLEOTIDE SEQUENCE [LARGE SCALE GENOMIC DNA]</scope>
</reference>
<organism evidence="2 3">
    <name type="scientific">Cajanus cajan</name>
    <name type="common">Pigeon pea</name>
    <name type="synonym">Cajanus indicus</name>
    <dbReference type="NCBI Taxonomy" id="3821"/>
    <lineage>
        <taxon>Eukaryota</taxon>
        <taxon>Viridiplantae</taxon>
        <taxon>Streptophyta</taxon>
        <taxon>Embryophyta</taxon>
        <taxon>Tracheophyta</taxon>
        <taxon>Spermatophyta</taxon>
        <taxon>Magnoliopsida</taxon>
        <taxon>eudicotyledons</taxon>
        <taxon>Gunneridae</taxon>
        <taxon>Pentapetalae</taxon>
        <taxon>rosids</taxon>
        <taxon>fabids</taxon>
        <taxon>Fabales</taxon>
        <taxon>Fabaceae</taxon>
        <taxon>Papilionoideae</taxon>
        <taxon>50 kb inversion clade</taxon>
        <taxon>NPAAA clade</taxon>
        <taxon>indigoferoid/millettioid clade</taxon>
        <taxon>Phaseoleae</taxon>
        <taxon>Cajanus</taxon>
    </lineage>
</organism>
<dbReference type="EMBL" id="KQ483639">
    <property type="protein sequence ID" value="KYP44138.1"/>
    <property type="molecule type" value="Genomic_DNA"/>
</dbReference>
<dbReference type="PANTHER" id="PTHR33116:SF86">
    <property type="entry name" value="REVERSE TRANSCRIPTASE DOMAIN-CONTAINING PROTEIN"/>
    <property type="match status" value="1"/>
</dbReference>
<proteinExistence type="predicted"/>
<evidence type="ECO:0000259" key="1">
    <source>
        <dbReference type="Pfam" id="PF00078"/>
    </source>
</evidence>
<dbReference type="InterPro" id="IPR000477">
    <property type="entry name" value="RT_dom"/>
</dbReference>
<evidence type="ECO:0000313" key="3">
    <source>
        <dbReference type="Proteomes" id="UP000075243"/>
    </source>
</evidence>
<dbReference type="SUPFAM" id="SSF56672">
    <property type="entry name" value="DNA/RNA polymerases"/>
    <property type="match status" value="1"/>
</dbReference>
<sequence length="513" mass="58328">MHKDKAPGPDGFNPGFYKRFWEVCGEDILSSCNSWLEAGVLPPHINDAVIALIPKCPNPSNMKELRPIALCNVIYKILSKALANRLKPLLHNWMMMCITSVHFQVLLNGNRVGSIVPGRGLRQGDPISPYLFILGMEGLSSLIHKAKLLGNLQGIQIIRGAPKLHHLMFADDVFLFFQATEKETKEVASILETFEIASGQAINFDKSEVFLNRHAPPAIHNMLSNILHVHSCETTSKYLGLPSMIGRNKNDVFRYIKERIWKKLQSWSHKSLSKAGKETLIKSVLQALPSYAMSVFMIPPRTIDEIEKLLNAFWWGANSNTHKGIKWMRWDKLTIPKPEGGLGFKNLSVFNLAILGKQAWRLLTNPNSLISKIYRAKYYPDGNFLNAPLGHNPSYTWKSLWSTQHLLKNGSRWRLGNGNTIPVWGEPWIKYNNNYHCIHPHDPSNSHDLKVSDLMSKDKLDWNADLINSIFDIDTSNHILNIPILNPHCEDKRIWDWNPSGSYTVRSAYKGFL</sequence>
<keyword evidence="3" id="KW-1185">Reference proteome</keyword>
<dbReference type="CDD" id="cd01650">
    <property type="entry name" value="RT_nLTR_like"/>
    <property type="match status" value="1"/>
</dbReference>
<dbReference type="InterPro" id="IPR043502">
    <property type="entry name" value="DNA/RNA_pol_sf"/>
</dbReference>
<dbReference type="STRING" id="3821.A0A151RNM9"/>
<dbReference type="Gramene" id="C.cajan_35087.t">
    <property type="protein sequence ID" value="C.cajan_35087.t"/>
    <property type="gene ID" value="C.cajan_35087"/>
</dbReference>